<dbReference type="SMART" id="SM00345">
    <property type="entry name" value="HTH_GNTR"/>
    <property type="match status" value="1"/>
</dbReference>
<keyword evidence="3" id="KW-0804">Transcription</keyword>
<dbReference type="InterPro" id="IPR036390">
    <property type="entry name" value="WH_DNA-bd_sf"/>
</dbReference>
<comment type="caution">
    <text evidence="5">The sequence shown here is derived from an EMBL/GenBank/DDBJ whole genome shotgun (WGS) entry which is preliminary data.</text>
</comment>
<dbReference type="PANTHER" id="PTHR43537:SF49">
    <property type="entry name" value="TRANSCRIPTIONAL REGULATORY PROTEIN"/>
    <property type="match status" value="1"/>
</dbReference>
<dbReference type="InterPro" id="IPR000524">
    <property type="entry name" value="Tscrpt_reg_HTH_GntR"/>
</dbReference>
<dbReference type="InterPro" id="IPR008920">
    <property type="entry name" value="TF_FadR/GntR_C"/>
</dbReference>
<dbReference type="InterPro" id="IPR036388">
    <property type="entry name" value="WH-like_DNA-bd_sf"/>
</dbReference>
<feature type="domain" description="HTH gntR-type" evidence="4">
    <location>
        <begin position="32"/>
        <end position="99"/>
    </location>
</feature>
<reference evidence="5 6" key="1">
    <citation type="submission" date="2024-10" db="EMBL/GenBank/DDBJ databases">
        <title>The Natural Products Discovery Center: Release of the First 8490 Sequenced Strains for Exploring Actinobacteria Biosynthetic Diversity.</title>
        <authorList>
            <person name="Kalkreuter E."/>
            <person name="Kautsar S.A."/>
            <person name="Yang D."/>
            <person name="Bader C.D."/>
            <person name="Teijaro C.N."/>
            <person name="Fluegel L."/>
            <person name="Davis C.M."/>
            <person name="Simpson J.R."/>
            <person name="Lauterbach L."/>
            <person name="Steele A.D."/>
            <person name="Gui C."/>
            <person name="Meng S."/>
            <person name="Li G."/>
            <person name="Viehrig K."/>
            <person name="Ye F."/>
            <person name="Su P."/>
            <person name="Kiefer A.F."/>
            <person name="Nichols A."/>
            <person name="Cepeda A.J."/>
            <person name="Yan W."/>
            <person name="Fan B."/>
            <person name="Jiang Y."/>
            <person name="Adhikari A."/>
            <person name="Zheng C.-J."/>
            <person name="Schuster L."/>
            <person name="Cowan T.M."/>
            <person name="Smanski M.J."/>
            <person name="Chevrette M.G."/>
            <person name="De Carvalho L.P.S."/>
            <person name="Shen B."/>
        </authorList>
    </citation>
    <scope>NUCLEOTIDE SEQUENCE [LARGE SCALE GENOMIC DNA]</scope>
    <source>
        <strain evidence="5 6">NPDC001281</strain>
    </source>
</reference>
<dbReference type="CDD" id="cd07377">
    <property type="entry name" value="WHTH_GntR"/>
    <property type="match status" value="1"/>
</dbReference>
<dbReference type="Pfam" id="PF07729">
    <property type="entry name" value="FCD"/>
    <property type="match status" value="1"/>
</dbReference>
<dbReference type="EMBL" id="JBIAXI010000045">
    <property type="protein sequence ID" value="MFF4779238.1"/>
    <property type="molecule type" value="Genomic_DNA"/>
</dbReference>
<keyword evidence="6" id="KW-1185">Reference proteome</keyword>
<dbReference type="Pfam" id="PF00392">
    <property type="entry name" value="GntR"/>
    <property type="match status" value="1"/>
</dbReference>
<dbReference type="RefSeq" id="WP_387347953.1">
    <property type="nucleotide sequence ID" value="NZ_JBIAXI010000045.1"/>
</dbReference>
<proteinExistence type="predicted"/>
<evidence type="ECO:0000259" key="4">
    <source>
        <dbReference type="PROSITE" id="PS50949"/>
    </source>
</evidence>
<accession>A0ABW6VIP5</accession>
<organism evidence="5 6">
    <name type="scientific">Microtetraspora fusca</name>
    <dbReference type="NCBI Taxonomy" id="1997"/>
    <lineage>
        <taxon>Bacteria</taxon>
        <taxon>Bacillati</taxon>
        <taxon>Actinomycetota</taxon>
        <taxon>Actinomycetes</taxon>
        <taxon>Streptosporangiales</taxon>
        <taxon>Streptosporangiaceae</taxon>
        <taxon>Microtetraspora</taxon>
    </lineage>
</organism>
<evidence type="ECO:0000256" key="1">
    <source>
        <dbReference type="ARBA" id="ARBA00023015"/>
    </source>
</evidence>
<dbReference type="PANTHER" id="PTHR43537">
    <property type="entry name" value="TRANSCRIPTIONAL REGULATOR, GNTR FAMILY"/>
    <property type="match status" value="1"/>
</dbReference>
<keyword evidence="1" id="KW-0805">Transcription regulation</keyword>
<dbReference type="SUPFAM" id="SSF46785">
    <property type="entry name" value="Winged helix' DNA-binding domain"/>
    <property type="match status" value="1"/>
</dbReference>
<dbReference type="Proteomes" id="UP001602119">
    <property type="component" value="Unassembled WGS sequence"/>
</dbReference>
<evidence type="ECO:0000256" key="2">
    <source>
        <dbReference type="ARBA" id="ARBA00023125"/>
    </source>
</evidence>
<dbReference type="PROSITE" id="PS50949">
    <property type="entry name" value="HTH_GNTR"/>
    <property type="match status" value="1"/>
</dbReference>
<gene>
    <name evidence="5" type="ORF">ACFY05_41120</name>
</gene>
<sequence length="242" mass="26274">MARRKGSTNVGNALRDRLVATDQSFASVKPPVSRAEYVQSVLKAEILSGALPPGTPILQEEISARLGVSVTPVREALRKLESLGLLVYKTHGGATVVELSQNEIEELYALRATVEGLAARLAADSITDAEFDRLRGIHQQMKDAHAAHDAQALAAKSRLFHSAVAEAGGRTIIARHLGLIWEGHPIPLNQSVWSDPAVATEAIEYHEQIIRALEGRDKGLAERLMREHVELAVSHRLATSAR</sequence>
<evidence type="ECO:0000313" key="6">
    <source>
        <dbReference type="Proteomes" id="UP001602119"/>
    </source>
</evidence>
<dbReference type="Gene3D" id="1.10.10.10">
    <property type="entry name" value="Winged helix-like DNA-binding domain superfamily/Winged helix DNA-binding domain"/>
    <property type="match status" value="1"/>
</dbReference>
<name>A0ABW6VIP5_MICFU</name>
<evidence type="ECO:0000256" key="3">
    <source>
        <dbReference type="ARBA" id="ARBA00023163"/>
    </source>
</evidence>
<dbReference type="InterPro" id="IPR011711">
    <property type="entry name" value="GntR_C"/>
</dbReference>
<dbReference type="Gene3D" id="1.20.120.530">
    <property type="entry name" value="GntR ligand-binding domain-like"/>
    <property type="match status" value="1"/>
</dbReference>
<dbReference type="SMART" id="SM00895">
    <property type="entry name" value="FCD"/>
    <property type="match status" value="1"/>
</dbReference>
<keyword evidence="2" id="KW-0238">DNA-binding</keyword>
<evidence type="ECO:0000313" key="5">
    <source>
        <dbReference type="EMBL" id="MFF4779238.1"/>
    </source>
</evidence>
<protein>
    <submittedName>
        <fullName evidence="5">GntR family transcriptional regulator</fullName>
    </submittedName>
</protein>
<dbReference type="SUPFAM" id="SSF48008">
    <property type="entry name" value="GntR ligand-binding domain-like"/>
    <property type="match status" value="1"/>
</dbReference>